<dbReference type="SUPFAM" id="SSF142338">
    <property type="entry name" value="CofD-like"/>
    <property type="match status" value="1"/>
</dbReference>
<dbReference type="InterPro" id="IPR002882">
    <property type="entry name" value="CofD"/>
</dbReference>
<dbReference type="AlphaFoldDB" id="A0AAU4K3T4"/>
<dbReference type="PANTHER" id="PTHR30135:SF3">
    <property type="entry name" value="GLUCONEOGENESIS FACTOR-RELATED"/>
    <property type="match status" value="1"/>
</dbReference>
<accession>A0AAU4K3T4</accession>
<keyword evidence="4" id="KW-1185">Reference proteome</keyword>
<dbReference type="InterPro" id="IPR038136">
    <property type="entry name" value="CofD-like_dom_sf"/>
</dbReference>
<proteinExistence type="inferred from homology"/>
<dbReference type="GO" id="GO:0005737">
    <property type="term" value="C:cytoplasm"/>
    <property type="evidence" value="ECO:0007669"/>
    <property type="project" value="UniProtKB-SubCell"/>
</dbReference>
<comment type="function">
    <text evidence="2">Required for morphogenesis under gluconeogenic growth conditions.</text>
</comment>
<dbReference type="PANTHER" id="PTHR30135">
    <property type="entry name" value="UNCHARACTERIZED PROTEIN YVCK-RELATED"/>
    <property type="match status" value="1"/>
</dbReference>
<comment type="subcellular location">
    <subcellularLocation>
        <location evidence="2">Cytoplasm</location>
    </subcellularLocation>
</comment>
<dbReference type="CDD" id="cd07187">
    <property type="entry name" value="YvcK_like"/>
    <property type="match status" value="1"/>
</dbReference>
<evidence type="ECO:0000313" key="3">
    <source>
        <dbReference type="EMBL" id="WUM20623.1"/>
    </source>
</evidence>
<gene>
    <name evidence="3" type="primary">yvcK</name>
    <name evidence="3" type="ORF">OG579_01935</name>
</gene>
<dbReference type="KEGG" id="whr:OG579_01935"/>
<dbReference type="EMBL" id="CP108021">
    <property type="protein sequence ID" value="WUM20623.1"/>
    <property type="molecule type" value="Genomic_DNA"/>
</dbReference>
<dbReference type="NCBIfam" id="TIGR01826">
    <property type="entry name" value="CofD_related"/>
    <property type="match status" value="1"/>
</dbReference>
<keyword evidence="1 2" id="KW-0963">Cytoplasm</keyword>
<evidence type="ECO:0000256" key="2">
    <source>
        <dbReference type="HAMAP-Rule" id="MF_00973"/>
    </source>
</evidence>
<organism evidence="3 4">
    <name type="scientific">Williamsia herbipolensis</name>
    <dbReference type="NCBI Taxonomy" id="1603258"/>
    <lineage>
        <taxon>Bacteria</taxon>
        <taxon>Bacillati</taxon>
        <taxon>Actinomycetota</taxon>
        <taxon>Actinomycetes</taxon>
        <taxon>Mycobacteriales</taxon>
        <taxon>Nocardiaceae</taxon>
        <taxon>Williamsia</taxon>
    </lineage>
</organism>
<name>A0AAU4K3T4_9NOCA</name>
<protein>
    <recommendedName>
        <fullName evidence="2">Putative gluconeogenesis factor</fullName>
    </recommendedName>
</protein>
<dbReference type="Pfam" id="PF01933">
    <property type="entry name" value="CofD"/>
    <property type="match status" value="1"/>
</dbReference>
<evidence type="ECO:0000256" key="1">
    <source>
        <dbReference type="ARBA" id="ARBA00022490"/>
    </source>
</evidence>
<sequence length="356" mass="36447">MTGTHGTDGVDVGRVVALGGGHGLYATLTAMRHISTDVTAVVTVADDGGSSGRLRSELSVIPPGDLRMAFAALLAADGAHPGDGDATTDPELWVTLLQHRFGGRGALAGHPVGNLVLAGLTEVLGDPVAALDAMGELFGVTGRVLPMSTVPLSIEADVSGLEVDPRISRSITGQVAVATTPGKVRRVRLLPADPPACPQATEAITTADLVVLGPGSWFSSVIPHVLVPDQLQALKSTGARRMLFVNLAPELGETSGFSVERHLHVLHAHASDLRIDDVIVDVGSAPAGRERDHVERAAARFGAHLRVGDLARDGTHVHDPEKLAAMVHTLCAGSGGGYAVGAVDGTDGPAGHAGAR</sequence>
<comment type="similarity">
    <text evidence="2">Belongs to the gluconeogenesis factor family.</text>
</comment>
<dbReference type="HAMAP" id="MF_00973">
    <property type="entry name" value="Gluconeogen_factor"/>
    <property type="match status" value="1"/>
</dbReference>
<evidence type="ECO:0000313" key="4">
    <source>
        <dbReference type="Proteomes" id="UP001432128"/>
    </source>
</evidence>
<dbReference type="GO" id="GO:0043743">
    <property type="term" value="F:LPPG:FO 2-phospho-L-lactate transferase activity"/>
    <property type="evidence" value="ECO:0007669"/>
    <property type="project" value="InterPro"/>
</dbReference>
<dbReference type="Proteomes" id="UP001432128">
    <property type="component" value="Chromosome"/>
</dbReference>
<dbReference type="GO" id="GO:0008360">
    <property type="term" value="P:regulation of cell shape"/>
    <property type="evidence" value="ECO:0007669"/>
    <property type="project" value="UniProtKB-UniRule"/>
</dbReference>
<dbReference type="InterPro" id="IPR010119">
    <property type="entry name" value="Gluconeogen_factor"/>
</dbReference>
<dbReference type="RefSeq" id="WP_328857882.1">
    <property type="nucleotide sequence ID" value="NZ_CP108021.1"/>
</dbReference>
<reference evidence="3 4" key="1">
    <citation type="submission" date="2022-10" db="EMBL/GenBank/DDBJ databases">
        <title>The complete genomes of actinobacterial strains from the NBC collection.</title>
        <authorList>
            <person name="Joergensen T.S."/>
            <person name="Alvarez Arevalo M."/>
            <person name="Sterndorff E.B."/>
            <person name="Faurdal D."/>
            <person name="Vuksanovic O."/>
            <person name="Mourched A.-S."/>
            <person name="Charusanti P."/>
            <person name="Shaw S."/>
            <person name="Blin K."/>
            <person name="Weber T."/>
        </authorList>
    </citation>
    <scope>NUCLEOTIDE SEQUENCE [LARGE SCALE GENOMIC DNA]</scope>
    <source>
        <strain evidence="3 4">NBC_00319</strain>
    </source>
</reference>
<dbReference type="Gene3D" id="3.40.50.10680">
    <property type="entry name" value="CofD-like domains"/>
    <property type="match status" value="1"/>
</dbReference>